<evidence type="ECO:0000256" key="2">
    <source>
        <dbReference type="ARBA" id="ARBA00002631"/>
    </source>
</evidence>
<dbReference type="Gene3D" id="3.40.470.10">
    <property type="entry name" value="Uracil-DNA glycosylase-like domain"/>
    <property type="match status" value="1"/>
</dbReference>
<keyword evidence="14" id="KW-1185">Reference proteome</keyword>
<evidence type="ECO:0000256" key="7">
    <source>
        <dbReference type="ARBA" id="ARBA00022801"/>
    </source>
</evidence>
<keyword evidence="9" id="KW-0963">Cytoplasm</keyword>
<dbReference type="Pfam" id="PF03167">
    <property type="entry name" value="UDG"/>
    <property type="match status" value="1"/>
</dbReference>
<keyword evidence="7 9" id="KW-0378">Hydrolase</keyword>
<dbReference type="NCBIfam" id="NF003592">
    <property type="entry name" value="PRK05254.1-5"/>
    <property type="match status" value="1"/>
</dbReference>
<dbReference type="InterPro" id="IPR036895">
    <property type="entry name" value="Uracil-DNA_glycosylase-like_sf"/>
</dbReference>
<dbReference type="NCBIfam" id="TIGR00628">
    <property type="entry name" value="ung"/>
    <property type="match status" value="1"/>
</dbReference>
<keyword evidence="13" id="KW-0326">Glycosidase</keyword>
<dbReference type="InterPro" id="IPR002043">
    <property type="entry name" value="UDG_fam1"/>
</dbReference>
<dbReference type="NCBIfam" id="NF003591">
    <property type="entry name" value="PRK05254.1-4"/>
    <property type="match status" value="1"/>
</dbReference>
<reference evidence="13 14" key="1">
    <citation type="submission" date="2020-03" db="EMBL/GenBank/DDBJ databases">
        <title>Genomic Encyclopedia of Type Strains, Phase IV (KMG-IV): sequencing the most valuable type-strain genomes for metagenomic binning, comparative biology and taxonomic classification.</title>
        <authorList>
            <person name="Goeker M."/>
        </authorList>
    </citation>
    <scope>NUCLEOTIDE SEQUENCE [LARGE SCALE GENOMIC DNA]</scope>
    <source>
        <strain evidence="13 14">DSM 105096</strain>
    </source>
</reference>
<evidence type="ECO:0000256" key="1">
    <source>
        <dbReference type="ARBA" id="ARBA00001400"/>
    </source>
</evidence>
<evidence type="ECO:0000256" key="11">
    <source>
        <dbReference type="RuleBase" id="RU003780"/>
    </source>
</evidence>
<dbReference type="SMART" id="SM00987">
    <property type="entry name" value="UreE_C"/>
    <property type="match status" value="1"/>
</dbReference>
<evidence type="ECO:0000313" key="14">
    <source>
        <dbReference type="Proteomes" id="UP000770785"/>
    </source>
</evidence>
<comment type="caution">
    <text evidence="13">The sequence shown here is derived from an EMBL/GenBank/DDBJ whole genome shotgun (WGS) entry which is preliminary data.</text>
</comment>
<evidence type="ECO:0000256" key="4">
    <source>
        <dbReference type="ARBA" id="ARBA00012030"/>
    </source>
</evidence>
<dbReference type="PANTHER" id="PTHR11264">
    <property type="entry name" value="URACIL-DNA GLYCOSYLASE"/>
    <property type="match status" value="1"/>
</dbReference>
<feature type="domain" description="Uracil-DNA glycosylase-like" evidence="12">
    <location>
        <begin position="54"/>
        <end position="214"/>
    </location>
</feature>
<dbReference type="NCBIfam" id="NF003588">
    <property type="entry name" value="PRK05254.1-1"/>
    <property type="match status" value="1"/>
</dbReference>
<dbReference type="Proteomes" id="UP000770785">
    <property type="component" value="Unassembled WGS sequence"/>
</dbReference>
<sequence>MAAPNVQINEAWKAALSDEFAKPYFKNLIQFLKQEKTDNKTIYPAGSLIFNAYNTTPIDQVKVVILGQDPYHNPGQAMGLSFSVPQGVTRPPSLRNIYKELETSLDIPATKNGDLTNWAEQGVFLLNSMLTVERNKPGSHQRSGWQFFTDASIKAISDQCDNVVFMLWGAFAKKKGGLIDENKHLVLASAHPSPFSADKGFFGNNHFKLANEYLEKHGKDPIDWRVG</sequence>
<comment type="similarity">
    <text evidence="3 9 11">Belongs to the uracil-DNA glycosylase (UDG) superfamily. UNG family.</text>
</comment>
<evidence type="ECO:0000256" key="5">
    <source>
        <dbReference type="ARBA" id="ARBA00018429"/>
    </source>
</evidence>
<dbReference type="SMART" id="SM00986">
    <property type="entry name" value="UDG"/>
    <property type="match status" value="1"/>
</dbReference>
<dbReference type="PROSITE" id="PS00130">
    <property type="entry name" value="U_DNA_GLYCOSYLASE"/>
    <property type="match status" value="1"/>
</dbReference>
<dbReference type="HAMAP" id="MF_00148">
    <property type="entry name" value="UDG"/>
    <property type="match status" value="1"/>
</dbReference>
<comment type="catalytic activity">
    <reaction evidence="1 9 11">
        <text>Hydrolyzes single-stranded DNA or mismatched double-stranded DNA and polynucleotides, releasing free uracil.</text>
        <dbReference type="EC" id="3.2.2.27"/>
    </reaction>
</comment>
<evidence type="ECO:0000259" key="12">
    <source>
        <dbReference type="SMART" id="SM00986"/>
    </source>
</evidence>
<evidence type="ECO:0000313" key="13">
    <source>
        <dbReference type="EMBL" id="NJC26340.1"/>
    </source>
</evidence>
<evidence type="ECO:0000256" key="3">
    <source>
        <dbReference type="ARBA" id="ARBA00008184"/>
    </source>
</evidence>
<evidence type="ECO:0000256" key="6">
    <source>
        <dbReference type="ARBA" id="ARBA00022763"/>
    </source>
</evidence>
<organism evidence="13 14">
    <name type="scientific">Neolewinella antarctica</name>
    <dbReference type="NCBI Taxonomy" id="442734"/>
    <lineage>
        <taxon>Bacteria</taxon>
        <taxon>Pseudomonadati</taxon>
        <taxon>Bacteroidota</taxon>
        <taxon>Saprospiria</taxon>
        <taxon>Saprospirales</taxon>
        <taxon>Lewinellaceae</taxon>
        <taxon>Neolewinella</taxon>
    </lineage>
</organism>
<gene>
    <name evidence="9" type="primary">ung</name>
    <name evidence="13" type="ORF">GGR27_001839</name>
</gene>
<dbReference type="CDD" id="cd10027">
    <property type="entry name" value="UDG-F1-like"/>
    <property type="match status" value="1"/>
</dbReference>
<evidence type="ECO:0000256" key="9">
    <source>
        <dbReference type="HAMAP-Rule" id="MF_00148"/>
    </source>
</evidence>
<accession>A0ABX0XAS8</accession>
<comment type="subcellular location">
    <subcellularLocation>
        <location evidence="9">Cytoplasm</location>
    </subcellularLocation>
</comment>
<dbReference type="PANTHER" id="PTHR11264:SF0">
    <property type="entry name" value="URACIL-DNA GLYCOSYLASE"/>
    <property type="match status" value="1"/>
</dbReference>
<proteinExistence type="inferred from homology"/>
<name>A0ABX0XAS8_9BACT</name>
<evidence type="ECO:0000256" key="8">
    <source>
        <dbReference type="ARBA" id="ARBA00023204"/>
    </source>
</evidence>
<dbReference type="NCBIfam" id="NF003589">
    <property type="entry name" value="PRK05254.1-2"/>
    <property type="match status" value="1"/>
</dbReference>
<dbReference type="EMBL" id="JAATJH010000002">
    <property type="protein sequence ID" value="NJC26340.1"/>
    <property type="molecule type" value="Genomic_DNA"/>
</dbReference>
<dbReference type="InterPro" id="IPR018085">
    <property type="entry name" value="Ura-DNA_Glyclase_AS"/>
</dbReference>
<dbReference type="GO" id="GO:0004844">
    <property type="term" value="F:uracil DNA N-glycosylase activity"/>
    <property type="evidence" value="ECO:0007669"/>
    <property type="project" value="UniProtKB-EC"/>
</dbReference>
<evidence type="ECO:0000256" key="10">
    <source>
        <dbReference type="PROSITE-ProRule" id="PRU10072"/>
    </source>
</evidence>
<feature type="active site" description="Proton acceptor" evidence="9 10">
    <location>
        <position position="69"/>
    </location>
</feature>
<dbReference type="EC" id="3.2.2.27" evidence="4 9"/>
<dbReference type="SUPFAM" id="SSF52141">
    <property type="entry name" value="Uracil-DNA glycosylase-like"/>
    <property type="match status" value="1"/>
</dbReference>
<keyword evidence="8 9" id="KW-0234">DNA repair</keyword>
<dbReference type="InterPro" id="IPR005122">
    <property type="entry name" value="Uracil-DNA_glycosylase-like"/>
</dbReference>
<keyword evidence="6 9" id="KW-0227">DNA damage</keyword>
<protein>
    <recommendedName>
        <fullName evidence="5 9">Uracil-DNA glycosylase</fullName>
        <shortName evidence="9">UDG</shortName>
        <ecNumber evidence="4 9">3.2.2.27</ecNumber>
    </recommendedName>
</protein>
<dbReference type="RefSeq" id="WP_168037090.1">
    <property type="nucleotide sequence ID" value="NZ_JAATJH010000002.1"/>
</dbReference>
<comment type="function">
    <text evidence="2 9 11">Excises uracil residues from the DNA which can arise as a result of misincorporation of dUMP residues by DNA polymerase or due to deamination of cytosine.</text>
</comment>